<dbReference type="InParanoid" id="A0A4R6QHF2"/>
<organism evidence="12 13">
    <name type="scientific">Roseateles toxinivorans</name>
    <dbReference type="NCBI Taxonomy" id="270368"/>
    <lineage>
        <taxon>Bacteria</taxon>
        <taxon>Pseudomonadati</taxon>
        <taxon>Pseudomonadota</taxon>
        <taxon>Betaproteobacteria</taxon>
        <taxon>Burkholderiales</taxon>
        <taxon>Sphaerotilaceae</taxon>
        <taxon>Roseateles</taxon>
    </lineage>
</organism>
<name>A0A4R6QHF2_9BURK</name>
<dbReference type="NCBIfam" id="TIGR01709">
    <property type="entry name" value="typeII_sec_gspL"/>
    <property type="match status" value="1"/>
</dbReference>
<dbReference type="GO" id="GO:0005886">
    <property type="term" value="C:plasma membrane"/>
    <property type="evidence" value="ECO:0007669"/>
    <property type="project" value="UniProtKB-SubCell"/>
</dbReference>
<evidence type="ECO:0000256" key="4">
    <source>
        <dbReference type="ARBA" id="ARBA00022475"/>
    </source>
</evidence>
<dbReference type="Pfam" id="PF12693">
    <property type="entry name" value="GspL_C"/>
    <property type="match status" value="1"/>
</dbReference>
<keyword evidence="13" id="KW-1185">Reference proteome</keyword>
<protein>
    <submittedName>
        <fullName evidence="12">Type II secretion system protein L (GspL)</fullName>
    </submittedName>
</protein>
<dbReference type="RefSeq" id="WP_133702774.1">
    <property type="nucleotide sequence ID" value="NZ_SNXS01000006.1"/>
</dbReference>
<dbReference type="GO" id="GO:0015628">
    <property type="term" value="P:protein secretion by the type II secretion system"/>
    <property type="evidence" value="ECO:0007669"/>
    <property type="project" value="InterPro"/>
</dbReference>
<evidence type="ECO:0000256" key="8">
    <source>
        <dbReference type="ARBA" id="ARBA00022989"/>
    </source>
</evidence>
<accession>A0A4R6QHF2</accession>
<gene>
    <name evidence="12" type="ORF">DES47_10642</name>
</gene>
<evidence type="ECO:0000256" key="3">
    <source>
        <dbReference type="ARBA" id="ARBA00022448"/>
    </source>
</evidence>
<dbReference type="Pfam" id="PF05134">
    <property type="entry name" value="T2SSL"/>
    <property type="match status" value="1"/>
</dbReference>
<keyword evidence="8" id="KW-1133">Transmembrane helix</keyword>
<dbReference type="InterPro" id="IPR024230">
    <property type="entry name" value="GspL_cyto_dom"/>
</dbReference>
<dbReference type="OrthoDB" id="8557903at2"/>
<dbReference type="Gene3D" id="3.30.420.380">
    <property type="match status" value="1"/>
</dbReference>
<dbReference type="Proteomes" id="UP000295361">
    <property type="component" value="Unassembled WGS sequence"/>
</dbReference>
<dbReference type="InterPro" id="IPR007812">
    <property type="entry name" value="T2SS_protein-GspL"/>
</dbReference>
<evidence type="ECO:0000313" key="13">
    <source>
        <dbReference type="Proteomes" id="UP000295361"/>
    </source>
</evidence>
<dbReference type="GO" id="GO:0015627">
    <property type="term" value="C:type II protein secretion system complex"/>
    <property type="evidence" value="ECO:0007669"/>
    <property type="project" value="InterPro"/>
</dbReference>
<evidence type="ECO:0000256" key="2">
    <source>
        <dbReference type="ARBA" id="ARBA00005318"/>
    </source>
</evidence>
<comment type="subcellular location">
    <subcellularLocation>
        <location evidence="1">Cell inner membrane</location>
        <topology evidence="1">Single-pass membrane protein</topology>
    </subcellularLocation>
</comment>
<reference evidence="12 13" key="1">
    <citation type="submission" date="2019-03" db="EMBL/GenBank/DDBJ databases">
        <title>Genomic Encyclopedia of Type Strains, Phase IV (KMG-IV): sequencing the most valuable type-strain genomes for metagenomic binning, comparative biology and taxonomic classification.</title>
        <authorList>
            <person name="Goeker M."/>
        </authorList>
    </citation>
    <scope>NUCLEOTIDE SEQUENCE [LARGE SCALE GENOMIC DNA]</scope>
    <source>
        <strain evidence="12 13">DSM 16998</strain>
    </source>
</reference>
<keyword evidence="6" id="KW-0812">Transmembrane</keyword>
<dbReference type="AlphaFoldDB" id="A0A4R6QHF2"/>
<keyword evidence="3" id="KW-0813">Transport</keyword>
<sequence length="423" mass="46296">MSTLVLLLPPRARLRAQGADAPADLQATTEYSYLLTPDGVAVIDQGRATANRLPRAETVIAVPAESDLSWHQVALPKTGRARMRAALAGMLEEVLLEDPEQLHFALETDAAGGDRSWVVVTSRPWLADHLAALETAHVFVDRVAPMAWPESPPVGHFYEIEAAEDGLNPRLGLRWSHPQGVAPMGLDGTLVRKLFPEAAVHAARWTATPGAADAAERWLGTKVAVLTPTLRSLGALDSPWNLRQFDLAPRARGVRAFRQAYRTYMRRAWRPVRLGLLGLATVHLIGLNFWALHQRKGIESRKAAAEQVLRSTHPQVRAVLDARVQMERETDLLRIAAGRPGEDDLESLLGAAATAWPVDMGPLESLRFEPGRLTLSAGGWRNDQVDAFRSALRSEGWQLEVSENRMTVSRVRREGAAAGGGKS</sequence>
<keyword evidence="5" id="KW-0997">Cell inner membrane</keyword>
<dbReference type="EMBL" id="SNXS01000006">
    <property type="protein sequence ID" value="TDP62747.1"/>
    <property type="molecule type" value="Genomic_DNA"/>
</dbReference>
<dbReference type="SUPFAM" id="SSF53067">
    <property type="entry name" value="Actin-like ATPase domain"/>
    <property type="match status" value="1"/>
</dbReference>
<evidence type="ECO:0000259" key="11">
    <source>
        <dbReference type="Pfam" id="PF12693"/>
    </source>
</evidence>
<dbReference type="InterPro" id="IPR043129">
    <property type="entry name" value="ATPase_NBD"/>
</dbReference>
<dbReference type="GO" id="GO:0009276">
    <property type="term" value="C:Gram-negative-bacterium-type cell wall"/>
    <property type="evidence" value="ECO:0007669"/>
    <property type="project" value="InterPro"/>
</dbReference>
<comment type="similarity">
    <text evidence="2">Belongs to the GSP L family.</text>
</comment>
<feature type="domain" description="GspL cytoplasmic actin-ATPase-like" evidence="10">
    <location>
        <begin position="50"/>
        <end position="145"/>
    </location>
</feature>
<evidence type="ECO:0000256" key="1">
    <source>
        <dbReference type="ARBA" id="ARBA00004377"/>
    </source>
</evidence>
<feature type="domain" description="GspL periplasmic" evidence="11">
    <location>
        <begin position="268"/>
        <end position="409"/>
    </location>
</feature>
<evidence type="ECO:0000256" key="5">
    <source>
        <dbReference type="ARBA" id="ARBA00022519"/>
    </source>
</evidence>
<evidence type="ECO:0000256" key="7">
    <source>
        <dbReference type="ARBA" id="ARBA00022927"/>
    </source>
</evidence>
<evidence type="ECO:0000313" key="12">
    <source>
        <dbReference type="EMBL" id="TDP62747.1"/>
    </source>
</evidence>
<keyword evidence="7" id="KW-0653">Protein transport</keyword>
<proteinExistence type="inferred from homology"/>
<keyword evidence="9" id="KW-0472">Membrane</keyword>
<keyword evidence="4" id="KW-1003">Cell membrane</keyword>
<dbReference type="InterPro" id="IPR025691">
    <property type="entry name" value="GspL_pp_dom"/>
</dbReference>
<comment type="caution">
    <text evidence="12">The sequence shown here is derived from an EMBL/GenBank/DDBJ whole genome shotgun (WGS) entry which is preliminary data.</text>
</comment>
<evidence type="ECO:0000259" key="10">
    <source>
        <dbReference type="Pfam" id="PF05134"/>
    </source>
</evidence>
<evidence type="ECO:0000256" key="6">
    <source>
        <dbReference type="ARBA" id="ARBA00022692"/>
    </source>
</evidence>
<dbReference type="PIRSF" id="PIRSF015761">
    <property type="entry name" value="Protein_L"/>
    <property type="match status" value="1"/>
</dbReference>
<evidence type="ECO:0000256" key="9">
    <source>
        <dbReference type="ARBA" id="ARBA00023136"/>
    </source>
</evidence>